<evidence type="ECO:0000313" key="3">
    <source>
        <dbReference type="WBParaSite" id="SPAL_0001494800.1"/>
    </source>
</evidence>
<dbReference type="AlphaFoldDB" id="A0A0N5CAM8"/>
<evidence type="ECO:0000313" key="2">
    <source>
        <dbReference type="Proteomes" id="UP000046392"/>
    </source>
</evidence>
<organism evidence="2 3">
    <name type="scientific">Strongyloides papillosus</name>
    <name type="common">Intestinal threadworm</name>
    <dbReference type="NCBI Taxonomy" id="174720"/>
    <lineage>
        <taxon>Eukaryota</taxon>
        <taxon>Metazoa</taxon>
        <taxon>Ecdysozoa</taxon>
        <taxon>Nematoda</taxon>
        <taxon>Chromadorea</taxon>
        <taxon>Rhabditida</taxon>
        <taxon>Tylenchina</taxon>
        <taxon>Panagrolaimomorpha</taxon>
        <taxon>Strongyloidoidea</taxon>
        <taxon>Strongyloididae</taxon>
        <taxon>Strongyloides</taxon>
    </lineage>
</organism>
<sequence>MTPEEDAFKKTVMTHLCPIDALTCEFGLSGFSDDKERLNQTTVNLRDMVNQTVMKEIVTELGLTYEEPTNITLVTKEALDALTSQSIKNTLTSLLPSIPGLGRKHYSVFYYFINFLGYLLSFLG</sequence>
<name>A0A0N5CAM8_STREA</name>
<keyword evidence="1" id="KW-0472">Membrane</keyword>
<dbReference type="Proteomes" id="UP000046392">
    <property type="component" value="Unplaced"/>
</dbReference>
<protein>
    <submittedName>
        <fullName evidence="3">Peptidase_M13_N domain-containing protein</fullName>
    </submittedName>
</protein>
<proteinExistence type="predicted"/>
<keyword evidence="1" id="KW-0812">Transmembrane</keyword>
<accession>A0A0N5CAM8</accession>
<evidence type="ECO:0000256" key="1">
    <source>
        <dbReference type="SAM" id="Phobius"/>
    </source>
</evidence>
<reference evidence="3" key="1">
    <citation type="submission" date="2017-02" db="UniProtKB">
        <authorList>
            <consortium name="WormBaseParasite"/>
        </authorList>
    </citation>
    <scope>IDENTIFICATION</scope>
</reference>
<feature type="transmembrane region" description="Helical" evidence="1">
    <location>
        <begin position="106"/>
        <end position="123"/>
    </location>
</feature>
<keyword evidence="2" id="KW-1185">Reference proteome</keyword>
<dbReference type="WBParaSite" id="SPAL_0001494800.1">
    <property type="protein sequence ID" value="SPAL_0001494800.1"/>
    <property type="gene ID" value="SPAL_0001494800"/>
</dbReference>
<keyword evidence="1" id="KW-1133">Transmembrane helix</keyword>